<dbReference type="Proteomes" id="UP000824209">
    <property type="component" value="Unassembled WGS sequence"/>
</dbReference>
<dbReference type="GO" id="GO:0009307">
    <property type="term" value="P:DNA restriction-modification system"/>
    <property type="evidence" value="ECO:0007669"/>
    <property type="project" value="UniProtKB-KW"/>
</dbReference>
<dbReference type="EMBL" id="DWYA01000069">
    <property type="protein sequence ID" value="HJB40371.1"/>
    <property type="molecule type" value="Genomic_DNA"/>
</dbReference>
<evidence type="ECO:0000259" key="5">
    <source>
        <dbReference type="Pfam" id="PF01420"/>
    </source>
</evidence>
<protein>
    <submittedName>
        <fullName evidence="6">Restriction endonuclease subunit S</fullName>
        <ecNumber evidence="6">3.1.21.-</ecNumber>
    </submittedName>
</protein>
<gene>
    <name evidence="6" type="ORF">H9943_08250</name>
</gene>
<name>A0A9D2S1Z8_9FIRM</name>
<dbReference type="InterPro" id="IPR044946">
    <property type="entry name" value="Restrct_endonuc_typeI_TRD_sf"/>
</dbReference>
<dbReference type="PANTHER" id="PTHR43140:SF1">
    <property type="entry name" value="TYPE I RESTRICTION ENZYME ECOKI SPECIFICITY SUBUNIT"/>
    <property type="match status" value="1"/>
</dbReference>
<sequence>MTPQELKNSILQMAIQGKLVEQRHEEGTAEELFAQIQEEKKRLIAEKKIKKEKPLPEITEDEKPFDIPESWKWCRLGNILYKLTDGAHSTPKYKVSGVPFLSVKDMSSGKLDFSNCKYISEEEHQELFLRCNPEYGDLLLTKIGTTGIPVIVDTHKQFSLFVSVALLKFDQNLVYNKFLQFLISSPLVQIQATENTRGVGNKNWVMRDIANTIIALPPLAEQKRIVAKIEELLPYIDRYEQAWSKLEQFNSRFPDDMKKSLLQYAIQGKLVEQRPEEGTAEELFAQIQEEKKRLIAEKKIKKEKPLPEITDDEKPFDIPESWKWLRLGNVISLVSGTDFKPEQYNAEGRGSVYITGA</sequence>
<reference evidence="6" key="1">
    <citation type="journal article" date="2021" name="PeerJ">
        <title>Extensive microbial diversity within the chicken gut microbiome revealed by metagenomics and culture.</title>
        <authorList>
            <person name="Gilroy R."/>
            <person name="Ravi A."/>
            <person name="Getino M."/>
            <person name="Pursley I."/>
            <person name="Horton D.L."/>
            <person name="Alikhan N.F."/>
            <person name="Baker D."/>
            <person name="Gharbi K."/>
            <person name="Hall N."/>
            <person name="Watson M."/>
            <person name="Adriaenssens E.M."/>
            <person name="Foster-Nyarko E."/>
            <person name="Jarju S."/>
            <person name="Secka A."/>
            <person name="Antonio M."/>
            <person name="Oren A."/>
            <person name="Chaudhuri R.R."/>
            <person name="La Ragione R."/>
            <person name="Hildebrand F."/>
            <person name="Pallen M.J."/>
        </authorList>
    </citation>
    <scope>NUCLEOTIDE SEQUENCE</scope>
    <source>
        <strain evidence="6">ChiBcec8-14828</strain>
    </source>
</reference>
<dbReference type="InterPro" id="IPR051212">
    <property type="entry name" value="Type-I_RE_S_subunit"/>
</dbReference>
<dbReference type="CDD" id="cd17246">
    <property type="entry name" value="RMtype1_S_SonII-TRD2-CR2_like"/>
    <property type="match status" value="1"/>
</dbReference>
<organism evidence="6 7">
    <name type="scientific">Candidatus Ruthenibacterium avium</name>
    <dbReference type="NCBI Taxonomy" id="2838751"/>
    <lineage>
        <taxon>Bacteria</taxon>
        <taxon>Bacillati</taxon>
        <taxon>Bacillota</taxon>
        <taxon>Clostridia</taxon>
        <taxon>Eubacteriales</taxon>
        <taxon>Oscillospiraceae</taxon>
        <taxon>Ruthenibacterium</taxon>
    </lineage>
</organism>
<comment type="caution">
    <text evidence="6">The sequence shown here is derived from an EMBL/GenBank/DDBJ whole genome shotgun (WGS) entry which is preliminary data.</text>
</comment>
<dbReference type="GO" id="GO:0016787">
    <property type="term" value="F:hydrolase activity"/>
    <property type="evidence" value="ECO:0007669"/>
    <property type="project" value="UniProtKB-KW"/>
</dbReference>
<reference evidence="6" key="2">
    <citation type="submission" date="2021-04" db="EMBL/GenBank/DDBJ databases">
        <authorList>
            <person name="Gilroy R."/>
        </authorList>
    </citation>
    <scope>NUCLEOTIDE SEQUENCE</scope>
    <source>
        <strain evidence="6">ChiBcec8-14828</strain>
    </source>
</reference>
<dbReference type="AlphaFoldDB" id="A0A9D2S1Z8"/>
<feature type="non-terminal residue" evidence="6">
    <location>
        <position position="357"/>
    </location>
</feature>
<feature type="domain" description="Type I restriction modification DNA specificity" evidence="5">
    <location>
        <begin position="68"/>
        <end position="232"/>
    </location>
</feature>
<keyword evidence="3" id="KW-0238">DNA-binding</keyword>
<evidence type="ECO:0000256" key="1">
    <source>
        <dbReference type="ARBA" id="ARBA00010923"/>
    </source>
</evidence>
<accession>A0A9D2S1Z8</accession>
<dbReference type="Gene3D" id="3.90.220.20">
    <property type="entry name" value="DNA methylase specificity domains"/>
    <property type="match status" value="2"/>
</dbReference>
<keyword evidence="6" id="KW-0378">Hydrolase</keyword>
<keyword evidence="2" id="KW-0680">Restriction system</keyword>
<keyword evidence="6" id="KW-0255">Endonuclease</keyword>
<proteinExistence type="inferred from homology"/>
<dbReference type="GO" id="GO:0004519">
    <property type="term" value="F:endonuclease activity"/>
    <property type="evidence" value="ECO:0007669"/>
    <property type="project" value="UniProtKB-KW"/>
</dbReference>
<dbReference type="Pfam" id="PF01420">
    <property type="entry name" value="Methylase_S"/>
    <property type="match status" value="1"/>
</dbReference>
<dbReference type="InterPro" id="IPR000055">
    <property type="entry name" value="Restrct_endonuc_typeI_TRD"/>
</dbReference>
<evidence type="ECO:0000256" key="4">
    <source>
        <dbReference type="ARBA" id="ARBA00038652"/>
    </source>
</evidence>
<evidence type="ECO:0000313" key="6">
    <source>
        <dbReference type="EMBL" id="HJB40371.1"/>
    </source>
</evidence>
<evidence type="ECO:0000313" key="7">
    <source>
        <dbReference type="Proteomes" id="UP000824209"/>
    </source>
</evidence>
<dbReference type="GO" id="GO:0003677">
    <property type="term" value="F:DNA binding"/>
    <property type="evidence" value="ECO:0007669"/>
    <property type="project" value="UniProtKB-KW"/>
</dbReference>
<comment type="similarity">
    <text evidence="1">Belongs to the type-I restriction system S methylase family.</text>
</comment>
<evidence type="ECO:0000256" key="2">
    <source>
        <dbReference type="ARBA" id="ARBA00022747"/>
    </source>
</evidence>
<dbReference type="SUPFAM" id="SSF116734">
    <property type="entry name" value="DNA methylase specificity domain"/>
    <property type="match status" value="2"/>
</dbReference>
<dbReference type="PANTHER" id="PTHR43140">
    <property type="entry name" value="TYPE-1 RESTRICTION ENZYME ECOKI SPECIFICITY PROTEIN"/>
    <property type="match status" value="1"/>
</dbReference>
<keyword evidence="6" id="KW-0540">Nuclease</keyword>
<comment type="subunit">
    <text evidence="4">The methyltransferase is composed of M and S polypeptides.</text>
</comment>
<dbReference type="EC" id="3.1.21.-" evidence="6"/>
<evidence type="ECO:0000256" key="3">
    <source>
        <dbReference type="ARBA" id="ARBA00023125"/>
    </source>
</evidence>